<evidence type="ECO:0000256" key="1">
    <source>
        <dbReference type="SAM" id="Coils"/>
    </source>
</evidence>
<feature type="coiled-coil region" evidence="1">
    <location>
        <begin position="172"/>
        <end position="214"/>
    </location>
</feature>
<dbReference type="Pfam" id="PF13837">
    <property type="entry name" value="Myb_DNA-bind_4"/>
    <property type="match status" value="1"/>
</dbReference>
<proteinExistence type="predicted"/>
<protein>
    <recommendedName>
        <fullName evidence="2">Myb/SANT-like DNA-binding domain-containing protein</fullName>
    </recommendedName>
</protein>
<dbReference type="Gene3D" id="1.10.10.60">
    <property type="entry name" value="Homeodomain-like"/>
    <property type="match status" value="1"/>
</dbReference>
<sequence length="248" mass="29307">MASGVTTAIQEECRWNTHNSKTLIDLYSKYREKVGTMKIRSLKQMWAIISDEMSQTYQMKINPNNCENRWRVLERNYKKYVENKNSTGRGKKYFEFSEEMDQIFAHKKNVHPEILLCSEEVHDVLNFSEQDVCPTQGPSGPSTSKKDTNENIIIYQEEVTKKKNLRKKISTIEKIRQDRLNYQQKRLEIENEKLQLLKNRNELIKERNMILQSQCCCKKNNTTYDYSIVGCDKTAVMESDDHDIILQM</sequence>
<accession>A0AAV0W5Z9</accession>
<evidence type="ECO:0000259" key="2">
    <source>
        <dbReference type="Pfam" id="PF13837"/>
    </source>
</evidence>
<keyword evidence="5" id="KW-1185">Reference proteome</keyword>
<keyword evidence="1" id="KW-0175">Coiled coil</keyword>
<evidence type="ECO:0000313" key="4">
    <source>
        <dbReference type="EMBL" id="CAI6361115.1"/>
    </source>
</evidence>
<organism evidence="3 5">
    <name type="scientific">Macrosiphum euphorbiae</name>
    <name type="common">potato aphid</name>
    <dbReference type="NCBI Taxonomy" id="13131"/>
    <lineage>
        <taxon>Eukaryota</taxon>
        <taxon>Metazoa</taxon>
        <taxon>Ecdysozoa</taxon>
        <taxon>Arthropoda</taxon>
        <taxon>Hexapoda</taxon>
        <taxon>Insecta</taxon>
        <taxon>Pterygota</taxon>
        <taxon>Neoptera</taxon>
        <taxon>Paraneoptera</taxon>
        <taxon>Hemiptera</taxon>
        <taxon>Sternorrhyncha</taxon>
        <taxon>Aphidomorpha</taxon>
        <taxon>Aphidoidea</taxon>
        <taxon>Aphididae</taxon>
        <taxon>Macrosiphini</taxon>
        <taxon>Macrosiphum</taxon>
    </lineage>
</organism>
<dbReference type="AlphaFoldDB" id="A0AAV0W5Z9"/>
<feature type="domain" description="Myb/SANT-like DNA-binding" evidence="2">
    <location>
        <begin position="13"/>
        <end position="103"/>
    </location>
</feature>
<evidence type="ECO:0000313" key="5">
    <source>
        <dbReference type="Proteomes" id="UP001160148"/>
    </source>
</evidence>
<evidence type="ECO:0000313" key="3">
    <source>
        <dbReference type="EMBL" id="CAI6351278.1"/>
    </source>
</evidence>
<dbReference type="InterPro" id="IPR044822">
    <property type="entry name" value="Myb_DNA-bind_4"/>
</dbReference>
<reference evidence="3 5" key="1">
    <citation type="submission" date="2023-01" db="EMBL/GenBank/DDBJ databases">
        <authorList>
            <person name="Whitehead M."/>
        </authorList>
    </citation>
    <scope>NUCLEOTIDE SEQUENCE [LARGE SCALE GENOMIC DNA]</scope>
</reference>
<dbReference type="EMBL" id="CARXXK010000003">
    <property type="protein sequence ID" value="CAI6361115.1"/>
    <property type="molecule type" value="Genomic_DNA"/>
</dbReference>
<name>A0AAV0W5Z9_9HEMI</name>
<comment type="caution">
    <text evidence="3">The sequence shown here is derived from an EMBL/GenBank/DDBJ whole genome shotgun (WGS) entry which is preliminary data.</text>
</comment>
<dbReference type="EMBL" id="CARXXK010000001">
    <property type="protein sequence ID" value="CAI6351278.1"/>
    <property type="molecule type" value="Genomic_DNA"/>
</dbReference>
<gene>
    <name evidence="4" type="ORF">MEUPH1_LOCUS16330</name>
    <name evidence="3" type="ORF">MEUPH1_LOCUS7640</name>
</gene>
<dbReference type="Proteomes" id="UP001160148">
    <property type="component" value="Unassembled WGS sequence"/>
</dbReference>